<dbReference type="RefSeq" id="WP_121215144.1">
    <property type="nucleotide sequence ID" value="NZ_RBZN01000033.1"/>
</dbReference>
<dbReference type="Proteomes" id="UP000272238">
    <property type="component" value="Unassembled WGS sequence"/>
</dbReference>
<evidence type="ECO:0000259" key="1">
    <source>
        <dbReference type="Pfam" id="PF02954"/>
    </source>
</evidence>
<dbReference type="GO" id="GO:0043565">
    <property type="term" value="F:sequence-specific DNA binding"/>
    <property type="evidence" value="ECO:0007669"/>
    <property type="project" value="InterPro"/>
</dbReference>
<dbReference type="EMBL" id="RBZN01000033">
    <property type="protein sequence ID" value="RKQ15168.1"/>
    <property type="molecule type" value="Genomic_DNA"/>
</dbReference>
<reference evidence="2 3" key="1">
    <citation type="journal article" date="2016" name="Antonie Van Leeuwenhoek">
        <title>Lysinibacillus endophyticus sp. nov., an indole-3-acetic acid producing endophytic bacterium isolated from corn root (Zea mays cv. Xinken-5).</title>
        <authorList>
            <person name="Yu J."/>
            <person name="Guan X."/>
            <person name="Liu C."/>
            <person name="Xiang W."/>
            <person name="Yu Z."/>
            <person name="Liu X."/>
            <person name="Wang G."/>
        </authorList>
    </citation>
    <scope>NUCLEOTIDE SEQUENCE [LARGE SCALE GENOMIC DNA]</scope>
    <source>
        <strain evidence="2 3">DSM 100506</strain>
    </source>
</reference>
<evidence type="ECO:0000313" key="3">
    <source>
        <dbReference type="Proteomes" id="UP000272238"/>
    </source>
</evidence>
<dbReference type="Pfam" id="PF02954">
    <property type="entry name" value="HTH_8"/>
    <property type="match status" value="1"/>
</dbReference>
<gene>
    <name evidence="2" type="ORF">D8M03_12510</name>
</gene>
<dbReference type="InterPro" id="IPR002197">
    <property type="entry name" value="HTH_Fis"/>
</dbReference>
<evidence type="ECO:0000313" key="2">
    <source>
        <dbReference type="EMBL" id="RKQ15168.1"/>
    </source>
</evidence>
<dbReference type="AlphaFoldDB" id="A0A494YY83"/>
<protein>
    <recommendedName>
        <fullName evidence="1">DNA binding HTH domain-containing protein</fullName>
    </recommendedName>
</protein>
<dbReference type="SUPFAM" id="SSF46689">
    <property type="entry name" value="Homeodomain-like"/>
    <property type="match status" value="1"/>
</dbReference>
<dbReference type="Gene3D" id="1.10.10.60">
    <property type="entry name" value="Homeodomain-like"/>
    <property type="match status" value="1"/>
</dbReference>
<feature type="domain" description="DNA binding HTH" evidence="1">
    <location>
        <begin position="34"/>
        <end position="70"/>
    </location>
</feature>
<sequence>MITPEQLYRSFSYIGKDVEENITVLKPMKDAVSEYELQLVEKALNLCKNKEEAAGKLGISLSSLTRRMRKIKQSKKDVKIDFS</sequence>
<proteinExistence type="predicted"/>
<keyword evidence="3" id="KW-1185">Reference proteome</keyword>
<comment type="caution">
    <text evidence="2">The sequence shown here is derived from an EMBL/GenBank/DDBJ whole genome shotgun (WGS) entry which is preliminary data.</text>
</comment>
<organism evidence="2 3">
    <name type="scientific">Ureibacillus endophyticus</name>
    <dbReference type="NCBI Taxonomy" id="1978490"/>
    <lineage>
        <taxon>Bacteria</taxon>
        <taxon>Bacillati</taxon>
        <taxon>Bacillota</taxon>
        <taxon>Bacilli</taxon>
        <taxon>Bacillales</taxon>
        <taxon>Caryophanaceae</taxon>
        <taxon>Ureibacillus</taxon>
    </lineage>
</organism>
<accession>A0A494YY83</accession>
<name>A0A494YY83_9BACL</name>
<dbReference type="InterPro" id="IPR009057">
    <property type="entry name" value="Homeodomain-like_sf"/>
</dbReference>